<dbReference type="AlphaFoldDB" id="K2HBK7"/>
<dbReference type="InterPro" id="IPR005586">
    <property type="entry name" value="ABC_trans_aux"/>
</dbReference>
<sequence>MTIPSLTRRAALLGAAASLGGCNAISSLNAAATVLDTYDLVPPAAPTQTRRSGQTLLVARPVAPAALTSDRILVRPTPVSVTYLPEARWSDEVPALLQTLLVRSIAATGGVGYVGPSEGGPVPDRALLGRIDAFEIDVRDGAMIATVDFDLTLLRDRDQSLIASRGFRLSAPAVNDTPLAVVAAFQRIVDDLLPQAADWVVRAG</sequence>
<organism evidence="3 4">
    <name type="scientific">Oceaniovalibus guishaninsula JLT2003</name>
    <dbReference type="NCBI Taxonomy" id="1231392"/>
    <lineage>
        <taxon>Bacteria</taxon>
        <taxon>Pseudomonadati</taxon>
        <taxon>Pseudomonadota</taxon>
        <taxon>Alphaproteobacteria</taxon>
        <taxon>Rhodobacterales</taxon>
        <taxon>Roseobacteraceae</taxon>
        <taxon>Oceaniovalibus</taxon>
    </lineage>
</organism>
<dbReference type="eggNOG" id="COG3218">
    <property type="taxonomic scope" value="Bacteria"/>
</dbReference>
<dbReference type="EMBL" id="AMGO01000012">
    <property type="protein sequence ID" value="EKE44878.1"/>
    <property type="molecule type" value="Genomic_DNA"/>
</dbReference>
<keyword evidence="4" id="KW-1185">Reference proteome</keyword>
<comment type="caution">
    <text evidence="3">The sequence shown here is derived from an EMBL/GenBank/DDBJ whole genome shotgun (WGS) entry which is preliminary data.</text>
</comment>
<accession>K2HBK7</accession>
<feature type="domain" description="ABC-type transport auxiliary lipoprotein component" evidence="2">
    <location>
        <begin position="38"/>
        <end position="195"/>
    </location>
</feature>
<keyword evidence="1" id="KW-0732">Signal</keyword>
<dbReference type="OrthoDB" id="9808689at2"/>
<dbReference type="Proteomes" id="UP000006765">
    <property type="component" value="Unassembled WGS sequence"/>
</dbReference>
<feature type="chain" id="PRO_5003861125" description="ABC-type transport auxiliary lipoprotein component domain-containing protein" evidence="1">
    <location>
        <begin position="31"/>
        <end position="204"/>
    </location>
</feature>
<proteinExistence type="predicted"/>
<name>K2HBK7_9RHOB</name>
<dbReference type="SUPFAM" id="SSF159594">
    <property type="entry name" value="XCC0632-like"/>
    <property type="match status" value="1"/>
</dbReference>
<evidence type="ECO:0000256" key="1">
    <source>
        <dbReference type="SAM" id="SignalP"/>
    </source>
</evidence>
<dbReference type="STRING" id="1231392.OCGS_0913"/>
<dbReference type="RefSeq" id="WP_007426066.1">
    <property type="nucleotide sequence ID" value="NZ_AMGO01000012.1"/>
</dbReference>
<reference evidence="3 4" key="1">
    <citation type="journal article" date="2012" name="J. Bacteriol.">
        <title>Draft Genome Sequence of Oceaniovalibus guishaninsula JLT2003T.</title>
        <authorList>
            <person name="Tang K."/>
            <person name="Liu K."/>
            <person name="Jiao N."/>
        </authorList>
    </citation>
    <scope>NUCLEOTIDE SEQUENCE [LARGE SCALE GENOMIC DNA]</scope>
    <source>
        <strain evidence="3 4">JLT2003</strain>
    </source>
</reference>
<dbReference type="Pfam" id="PF03886">
    <property type="entry name" value="ABC_trans_aux"/>
    <property type="match status" value="1"/>
</dbReference>
<evidence type="ECO:0000313" key="3">
    <source>
        <dbReference type="EMBL" id="EKE44878.1"/>
    </source>
</evidence>
<protein>
    <recommendedName>
        <fullName evidence="2">ABC-type transport auxiliary lipoprotein component domain-containing protein</fullName>
    </recommendedName>
</protein>
<evidence type="ECO:0000313" key="4">
    <source>
        <dbReference type="Proteomes" id="UP000006765"/>
    </source>
</evidence>
<dbReference type="Gene3D" id="3.40.50.10610">
    <property type="entry name" value="ABC-type transport auxiliary lipoprotein component"/>
    <property type="match status" value="1"/>
</dbReference>
<feature type="signal peptide" evidence="1">
    <location>
        <begin position="1"/>
        <end position="30"/>
    </location>
</feature>
<evidence type="ECO:0000259" key="2">
    <source>
        <dbReference type="Pfam" id="PF03886"/>
    </source>
</evidence>
<gene>
    <name evidence="3" type="ORF">OCGS_0913</name>
</gene>